<keyword evidence="8" id="KW-1185">Reference proteome</keyword>
<dbReference type="PROSITE" id="PS51999">
    <property type="entry name" value="ZF_GRF"/>
    <property type="match status" value="1"/>
</dbReference>
<feature type="compositionally biased region" description="Basic and acidic residues" evidence="5">
    <location>
        <begin position="182"/>
        <end position="197"/>
    </location>
</feature>
<feature type="compositionally biased region" description="Pro residues" evidence="5">
    <location>
        <begin position="503"/>
        <end position="518"/>
    </location>
</feature>
<gene>
    <name evidence="7" type="ORF">TWF718_008203</name>
</gene>
<keyword evidence="3" id="KW-0862">Zinc</keyword>
<feature type="region of interest" description="Disordered" evidence="5">
    <location>
        <begin position="477"/>
        <end position="525"/>
    </location>
</feature>
<feature type="domain" description="GRF-type" evidence="6">
    <location>
        <begin position="38"/>
        <end position="84"/>
    </location>
</feature>
<reference evidence="7 8" key="1">
    <citation type="submission" date="2019-10" db="EMBL/GenBank/DDBJ databases">
        <authorList>
            <person name="Palmer J.M."/>
        </authorList>
    </citation>
    <scope>NUCLEOTIDE SEQUENCE [LARGE SCALE GENOMIC DNA]</scope>
    <source>
        <strain evidence="7 8">TWF718</strain>
    </source>
</reference>
<protein>
    <recommendedName>
        <fullName evidence="6">GRF-type domain-containing protein</fullName>
    </recommendedName>
</protein>
<evidence type="ECO:0000256" key="2">
    <source>
        <dbReference type="ARBA" id="ARBA00022771"/>
    </source>
</evidence>
<evidence type="ECO:0000313" key="7">
    <source>
        <dbReference type="EMBL" id="KAK6342818.1"/>
    </source>
</evidence>
<comment type="caution">
    <text evidence="7">The sequence shown here is derived from an EMBL/GenBank/DDBJ whole genome shotgun (WGS) entry which is preliminary data.</text>
</comment>
<keyword evidence="2 4" id="KW-0863">Zinc-finger</keyword>
<evidence type="ECO:0000256" key="5">
    <source>
        <dbReference type="SAM" id="MobiDB-lite"/>
    </source>
</evidence>
<feature type="compositionally biased region" description="Polar residues" evidence="5">
    <location>
        <begin position="341"/>
        <end position="350"/>
    </location>
</feature>
<evidence type="ECO:0000259" key="6">
    <source>
        <dbReference type="PROSITE" id="PS51999"/>
    </source>
</evidence>
<dbReference type="Proteomes" id="UP001313282">
    <property type="component" value="Unassembled WGS sequence"/>
</dbReference>
<keyword evidence="1" id="KW-0479">Metal-binding</keyword>
<accession>A0AAN8NTU3</accession>
<sequence>MSGDEEMTIDSPAPKPPNASLSASGQKNGVFVKNQWMCNCSPRLPGVLRTTRKMGKNEGRQFWTCSKSSGPRAGCGFWIWIEEARDRERAALMVNGKVPSHKVTPSRRMTQPRITDSFRRKEKAVDGSSVKKKPRLEGKGKAPAVRFENQGSDSLHSTAEADVISVPSDADNSVGDGSSNHSDGDSDGDSKFEDARYAFEASEDYEPDHIGGLDQDDNPFESSRKIPRTENNSSPSKHLLEEASSMIPSTESTVADNPPRAYQQDIIQPVPSSDLVSRTSSGQERYARKQYYDNVTPVKGPNFPGLQRSDASSALRPTTSAPRHTASTQGHGNPFAPDSDAPSQQMPNGTYGQGVSLGTSSASAVPRHGGLLVEGGVVSNGSTDLLTPQRYMGAPMTPNSNVVDNPLDVTDEVFKVLNRSGVSLSKDDTLEIKRLLEKSFKKQYGFYISRNMARNKYGQRSQMSHNEDAMPLTTPSQSFVAETQPPSSPSPSYPSLSTSYLSPLPPHLTPRKTLPPPHNTEDSMLNEIKRLRRDVDSFKKRADLAEMRNESLKDEKNKSSRLQKEIVELKMEIERLNSMIGEGSADGEGEPA</sequence>
<evidence type="ECO:0000256" key="1">
    <source>
        <dbReference type="ARBA" id="ARBA00022723"/>
    </source>
</evidence>
<dbReference type="InterPro" id="IPR010666">
    <property type="entry name" value="Znf_GRF"/>
</dbReference>
<organism evidence="7 8">
    <name type="scientific">Orbilia javanica</name>
    <dbReference type="NCBI Taxonomy" id="47235"/>
    <lineage>
        <taxon>Eukaryota</taxon>
        <taxon>Fungi</taxon>
        <taxon>Dikarya</taxon>
        <taxon>Ascomycota</taxon>
        <taxon>Pezizomycotina</taxon>
        <taxon>Orbiliomycetes</taxon>
        <taxon>Orbiliales</taxon>
        <taxon>Orbiliaceae</taxon>
        <taxon>Orbilia</taxon>
    </lineage>
</organism>
<dbReference type="Pfam" id="PF06839">
    <property type="entry name" value="Zn_ribbon_GRF"/>
    <property type="match status" value="1"/>
</dbReference>
<dbReference type="EMBL" id="JAVHNR010000005">
    <property type="protein sequence ID" value="KAK6342818.1"/>
    <property type="molecule type" value="Genomic_DNA"/>
</dbReference>
<feature type="compositionally biased region" description="Basic and acidic residues" evidence="5">
    <location>
        <begin position="116"/>
        <end position="125"/>
    </location>
</feature>
<dbReference type="AlphaFoldDB" id="A0AAN8NTU3"/>
<feature type="compositionally biased region" description="Low complexity" evidence="5">
    <location>
        <begin position="171"/>
        <end position="181"/>
    </location>
</feature>
<feature type="region of interest" description="Disordered" evidence="5">
    <location>
        <begin position="167"/>
        <end position="363"/>
    </location>
</feature>
<feature type="compositionally biased region" description="Polar residues" evidence="5">
    <location>
        <begin position="309"/>
        <end position="331"/>
    </location>
</feature>
<evidence type="ECO:0000313" key="8">
    <source>
        <dbReference type="Proteomes" id="UP001313282"/>
    </source>
</evidence>
<feature type="region of interest" description="Disordered" evidence="5">
    <location>
        <begin position="1"/>
        <end position="25"/>
    </location>
</feature>
<feature type="compositionally biased region" description="Polar residues" evidence="5">
    <location>
        <begin position="246"/>
        <end position="255"/>
    </location>
</feature>
<feature type="compositionally biased region" description="Polar residues" evidence="5">
    <location>
        <begin position="270"/>
        <end position="283"/>
    </location>
</feature>
<dbReference type="GO" id="GO:0008270">
    <property type="term" value="F:zinc ion binding"/>
    <property type="evidence" value="ECO:0007669"/>
    <property type="project" value="UniProtKB-KW"/>
</dbReference>
<proteinExistence type="predicted"/>
<name>A0AAN8NTU3_9PEZI</name>
<feature type="compositionally biased region" description="Low complexity" evidence="5">
    <location>
        <begin position="493"/>
        <end position="502"/>
    </location>
</feature>
<feature type="region of interest" description="Disordered" evidence="5">
    <location>
        <begin position="99"/>
        <end position="155"/>
    </location>
</feature>
<evidence type="ECO:0000256" key="3">
    <source>
        <dbReference type="ARBA" id="ARBA00022833"/>
    </source>
</evidence>
<evidence type="ECO:0000256" key="4">
    <source>
        <dbReference type="PROSITE-ProRule" id="PRU01343"/>
    </source>
</evidence>